<reference evidence="1 2" key="1">
    <citation type="submission" date="2020-08" db="EMBL/GenBank/DDBJ databases">
        <title>Genomic Encyclopedia of Type Strains, Phase IV (KMG-IV): sequencing the most valuable type-strain genomes for metagenomic binning, comparative biology and taxonomic classification.</title>
        <authorList>
            <person name="Goeker M."/>
        </authorList>
    </citation>
    <scope>NUCLEOTIDE SEQUENCE [LARGE SCALE GENOMIC DNA]</scope>
    <source>
        <strain evidence="1 2">DSM 12251</strain>
    </source>
</reference>
<dbReference type="AlphaFoldDB" id="A0A7W7YMN8"/>
<accession>A0A7W7YMN8</accession>
<gene>
    <name evidence="1" type="ORF">HNQ64_003040</name>
</gene>
<dbReference type="EMBL" id="JACHIF010000006">
    <property type="protein sequence ID" value="MBB5038775.1"/>
    <property type="molecule type" value="Genomic_DNA"/>
</dbReference>
<proteinExistence type="predicted"/>
<name>A0A7W7YMN8_9BACT</name>
<keyword evidence="2" id="KW-1185">Reference proteome</keyword>
<sequence length="453" mass="51383">MAQKTFYLSFEVVPSDEGLVDKRIVGGQAYCWVVEDDPISALTKATYRVQQGGWTIQALETKPTPVCLEDFSGRDLGEKSFLEAQDHGIAVFTVAHSPAEELHSDVPSRQKPPREFDLSVFIQTQHSVQSKGRCLFYQPTDKCSEIIDAHSIQKNGALSMIDRNGYVYAISKKHTDIKRNKGRLSLTLTHTNSMSVFRGLCHHHDSSLFLPIDLEKLKPNSEQVFLYAYRCILKERFVKECAVEILVQQLKGFHGTKATRELLEGCCEGNRLGLSGLQVEQAQFDESHRSRKFDDIRYVLFRSSCVPTTVFSGLIYPDWGFNGEPIQNLADRTARRALLTFSFAPMDAGWALLFAWHKASDDVCRHFISTLQSAIRRGKAVEDLLFGLVVKGCENAAYSPDWFELRTEEEKRLMEDLMTHSADVLKMVEQDYLTSGTANFHEWQFDSVSDNLK</sequence>
<dbReference type="RefSeq" id="WP_184209889.1">
    <property type="nucleotide sequence ID" value="NZ_JACHIF010000006.1"/>
</dbReference>
<dbReference type="Proteomes" id="UP000534294">
    <property type="component" value="Unassembled WGS sequence"/>
</dbReference>
<evidence type="ECO:0000313" key="2">
    <source>
        <dbReference type="Proteomes" id="UP000534294"/>
    </source>
</evidence>
<protein>
    <submittedName>
        <fullName evidence="1">Uncharacterized protein</fullName>
    </submittedName>
</protein>
<organism evidence="1 2">
    <name type="scientific">Prosthecobacter dejongeii</name>
    <dbReference type="NCBI Taxonomy" id="48465"/>
    <lineage>
        <taxon>Bacteria</taxon>
        <taxon>Pseudomonadati</taxon>
        <taxon>Verrucomicrobiota</taxon>
        <taxon>Verrucomicrobiia</taxon>
        <taxon>Verrucomicrobiales</taxon>
        <taxon>Verrucomicrobiaceae</taxon>
        <taxon>Prosthecobacter</taxon>
    </lineage>
</organism>
<evidence type="ECO:0000313" key="1">
    <source>
        <dbReference type="EMBL" id="MBB5038775.1"/>
    </source>
</evidence>
<comment type="caution">
    <text evidence="1">The sequence shown here is derived from an EMBL/GenBank/DDBJ whole genome shotgun (WGS) entry which is preliminary data.</text>
</comment>